<keyword evidence="5" id="KW-1185">Reference proteome</keyword>
<dbReference type="InterPro" id="IPR017937">
    <property type="entry name" value="Thioredoxin_CS"/>
</dbReference>
<dbReference type="KEGG" id="ark:D6B99_11515"/>
<accession>A0A386HQF0</accession>
<evidence type="ECO:0000313" key="4">
    <source>
        <dbReference type="EMBL" id="AYD48167.1"/>
    </source>
</evidence>
<keyword evidence="2" id="KW-0732">Signal</keyword>
<feature type="chain" id="PRO_5017265308" evidence="2">
    <location>
        <begin position="23"/>
        <end position="187"/>
    </location>
</feature>
<organism evidence="4 5">
    <name type="scientific">Arachidicoccus soli</name>
    <dbReference type="NCBI Taxonomy" id="2341117"/>
    <lineage>
        <taxon>Bacteria</taxon>
        <taxon>Pseudomonadati</taxon>
        <taxon>Bacteroidota</taxon>
        <taxon>Chitinophagia</taxon>
        <taxon>Chitinophagales</taxon>
        <taxon>Chitinophagaceae</taxon>
        <taxon>Arachidicoccus</taxon>
    </lineage>
</organism>
<evidence type="ECO:0000256" key="1">
    <source>
        <dbReference type="ARBA" id="ARBA00023284"/>
    </source>
</evidence>
<dbReference type="PROSITE" id="PS51352">
    <property type="entry name" value="THIOREDOXIN_2"/>
    <property type="match status" value="1"/>
</dbReference>
<dbReference type="Gene3D" id="3.40.30.10">
    <property type="entry name" value="Glutaredoxin"/>
    <property type="match status" value="1"/>
</dbReference>
<dbReference type="AlphaFoldDB" id="A0A386HQF0"/>
<gene>
    <name evidence="4" type="ORF">D6B99_11515</name>
</gene>
<sequence>MKKYFLAVLAFTFFLYVAKVQAQPAPQTADEIFSNAVQKAKQQHKKVLIMFHASWCGWCKKMDASIDDPSIKKYFDDNFVIQHITVMEHGDKVALDNPGGQAMLEKYGGGEEGIPYWLIFDENGHLLANSKLNSGSNSQEEGHNMGCPTTELEVNYFIGLLKKNTSLSEEDAKAIHDRFRKNEVKGN</sequence>
<name>A0A386HQF0_9BACT</name>
<dbReference type="Pfam" id="PF13899">
    <property type="entry name" value="Thioredoxin_7"/>
    <property type="match status" value="1"/>
</dbReference>
<evidence type="ECO:0000256" key="2">
    <source>
        <dbReference type="SAM" id="SignalP"/>
    </source>
</evidence>
<protein>
    <submittedName>
        <fullName evidence="4">Thioredoxin family protein</fullName>
    </submittedName>
</protein>
<reference evidence="4 5" key="1">
    <citation type="submission" date="2018-09" db="EMBL/GenBank/DDBJ databases">
        <title>Arachidicoccus sp. nov., a bacterium isolated from soil.</title>
        <authorList>
            <person name="Weon H.-Y."/>
            <person name="Kwon S.-W."/>
            <person name="Lee S.A."/>
        </authorList>
    </citation>
    <scope>NUCLEOTIDE SEQUENCE [LARGE SCALE GENOMIC DNA]</scope>
    <source>
        <strain evidence="4 5">KIS59-12</strain>
    </source>
</reference>
<feature type="signal peptide" evidence="2">
    <location>
        <begin position="1"/>
        <end position="22"/>
    </location>
</feature>
<keyword evidence="1" id="KW-0676">Redox-active center</keyword>
<dbReference type="RefSeq" id="WP_119988492.1">
    <property type="nucleotide sequence ID" value="NZ_CP032489.1"/>
</dbReference>
<dbReference type="Proteomes" id="UP000266118">
    <property type="component" value="Chromosome"/>
</dbReference>
<dbReference type="PROSITE" id="PS00194">
    <property type="entry name" value="THIOREDOXIN_1"/>
    <property type="match status" value="1"/>
</dbReference>
<dbReference type="OrthoDB" id="120730at2"/>
<dbReference type="InterPro" id="IPR013766">
    <property type="entry name" value="Thioredoxin_domain"/>
</dbReference>
<proteinExistence type="predicted"/>
<evidence type="ECO:0000313" key="5">
    <source>
        <dbReference type="Proteomes" id="UP000266118"/>
    </source>
</evidence>
<feature type="domain" description="Thioredoxin" evidence="3">
    <location>
        <begin position="14"/>
        <end position="153"/>
    </location>
</feature>
<dbReference type="InterPro" id="IPR036249">
    <property type="entry name" value="Thioredoxin-like_sf"/>
</dbReference>
<evidence type="ECO:0000259" key="3">
    <source>
        <dbReference type="PROSITE" id="PS51352"/>
    </source>
</evidence>
<dbReference type="SUPFAM" id="SSF52833">
    <property type="entry name" value="Thioredoxin-like"/>
    <property type="match status" value="1"/>
</dbReference>
<dbReference type="EMBL" id="CP032489">
    <property type="protein sequence ID" value="AYD48167.1"/>
    <property type="molecule type" value="Genomic_DNA"/>
</dbReference>